<evidence type="ECO:0008006" key="3">
    <source>
        <dbReference type="Google" id="ProtNLM"/>
    </source>
</evidence>
<dbReference type="InterPro" id="IPR018801">
    <property type="entry name" value="TM129"/>
</dbReference>
<gene>
    <name evidence="1" type="ORF">PENTCL1PPCAC_25997</name>
</gene>
<evidence type="ECO:0000313" key="2">
    <source>
        <dbReference type="Proteomes" id="UP001432027"/>
    </source>
</evidence>
<reference evidence="1" key="1">
    <citation type="submission" date="2023-10" db="EMBL/GenBank/DDBJ databases">
        <title>Genome assembly of Pristionchus species.</title>
        <authorList>
            <person name="Yoshida K."/>
            <person name="Sommer R.J."/>
        </authorList>
    </citation>
    <scope>NUCLEOTIDE SEQUENCE</scope>
    <source>
        <strain evidence="1">RS0144</strain>
    </source>
</reference>
<name>A0AAV5UBM0_9BILA</name>
<dbReference type="AlphaFoldDB" id="A0AAV5UBM0"/>
<keyword evidence="2" id="KW-1185">Reference proteome</keyword>
<dbReference type="GO" id="GO:0016020">
    <property type="term" value="C:membrane"/>
    <property type="evidence" value="ECO:0007669"/>
    <property type="project" value="InterPro"/>
</dbReference>
<dbReference type="GO" id="GO:0016567">
    <property type="term" value="P:protein ubiquitination"/>
    <property type="evidence" value="ECO:0007669"/>
    <property type="project" value="InterPro"/>
</dbReference>
<feature type="non-terminal residue" evidence="1">
    <location>
        <position position="1"/>
    </location>
</feature>
<protein>
    <recommendedName>
        <fullName evidence="3">RING-type domain-containing protein</fullName>
    </recommendedName>
</protein>
<comment type="caution">
    <text evidence="1">The sequence shown here is derived from an EMBL/GenBank/DDBJ whole genome shotgun (WGS) entry which is preliminary data.</text>
</comment>
<dbReference type="EMBL" id="BTSX01000006">
    <property type="protein sequence ID" value="GMT03823.1"/>
    <property type="molecule type" value="Genomic_DNA"/>
</dbReference>
<dbReference type="GO" id="GO:0061630">
    <property type="term" value="F:ubiquitin protein ligase activity"/>
    <property type="evidence" value="ECO:0007669"/>
    <property type="project" value="InterPro"/>
</dbReference>
<dbReference type="Pfam" id="PF10272">
    <property type="entry name" value="Tmpp129"/>
    <property type="match status" value="1"/>
</dbReference>
<accession>A0AAV5UBM0</accession>
<dbReference type="Proteomes" id="UP001432027">
    <property type="component" value="Unassembled WGS sequence"/>
</dbReference>
<sequence>IISHRVKGNSKHIMNGIESIDSCLGCDGKKADGITCDDKSCGKCSCLRPLWCLDCISRLFKTDNQYLKAKCPNCRFKFCMDDIHPIVDENNVDI</sequence>
<proteinExistence type="predicted"/>
<evidence type="ECO:0000313" key="1">
    <source>
        <dbReference type="EMBL" id="GMT03823.1"/>
    </source>
</evidence>
<organism evidence="1 2">
    <name type="scientific">Pristionchus entomophagus</name>
    <dbReference type="NCBI Taxonomy" id="358040"/>
    <lineage>
        <taxon>Eukaryota</taxon>
        <taxon>Metazoa</taxon>
        <taxon>Ecdysozoa</taxon>
        <taxon>Nematoda</taxon>
        <taxon>Chromadorea</taxon>
        <taxon>Rhabditida</taxon>
        <taxon>Rhabditina</taxon>
        <taxon>Diplogasteromorpha</taxon>
        <taxon>Diplogasteroidea</taxon>
        <taxon>Neodiplogasteridae</taxon>
        <taxon>Pristionchus</taxon>
    </lineage>
</organism>